<name>A0AAW1SXC0_9CHLO</name>
<dbReference type="PROSITE" id="PS51194">
    <property type="entry name" value="HELICASE_CTER"/>
    <property type="match status" value="1"/>
</dbReference>
<dbReference type="Pfam" id="PF00271">
    <property type="entry name" value="Helicase_C"/>
    <property type="match status" value="1"/>
</dbReference>
<sequence>MSTWLDVLDLVGHALSTNQQRHAHPRGQAAFKSAISTFRRDGLPANEELRVLLLLVKQGANGLNLTEAQHVILVEPLLDPAVEAQAVGRVHRIGQTKPTYVHRFVVEASVEEQVHQLSSERLAAMDLRAASFRSQTTTERELLTVRDLAFLLKPNWGPEEAGEPQASSAMEAGTPGGQATPDLRALAETAAMARAEAAQTPLQGPPQN</sequence>
<evidence type="ECO:0000313" key="5">
    <source>
        <dbReference type="Proteomes" id="UP001485043"/>
    </source>
</evidence>
<dbReference type="EMBL" id="JALJOV010000673">
    <property type="protein sequence ID" value="KAK9861979.1"/>
    <property type="molecule type" value="Genomic_DNA"/>
</dbReference>
<reference evidence="4 5" key="1">
    <citation type="journal article" date="2024" name="Nat. Commun.">
        <title>Phylogenomics reveals the evolutionary origins of lichenization in chlorophyte algae.</title>
        <authorList>
            <person name="Puginier C."/>
            <person name="Libourel C."/>
            <person name="Otte J."/>
            <person name="Skaloud P."/>
            <person name="Haon M."/>
            <person name="Grisel S."/>
            <person name="Petersen M."/>
            <person name="Berrin J.G."/>
            <person name="Delaux P.M."/>
            <person name="Dal Grande F."/>
            <person name="Keller J."/>
        </authorList>
    </citation>
    <scope>NUCLEOTIDE SEQUENCE [LARGE SCALE GENOMIC DNA]</scope>
    <source>
        <strain evidence="4 5">SAG 2523</strain>
    </source>
</reference>
<gene>
    <name evidence="4" type="ORF">WJX84_007298</name>
</gene>
<organism evidence="4 5">
    <name type="scientific">Apatococcus fuscideae</name>
    <dbReference type="NCBI Taxonomy" id="2026836"/>
    <lineage>
        <taxon>Eukaryota</taxon>
        <taxon>Viridiplantae</taxon>
        <taxon>Chlorophyta</taxon>
        <taxon>core chlorophytes</taxon>
        <taxon>Trebouxiophyceae</taxon>
        <taxon>Chlorellales</taxon>
        <taxon>Chlorellaceae</taxon>
        <taxon>Apatococcus</taxon>
    </lineage>
</organism>
<evidence type="ECO:0000259" key="3">
    <source>
        <dbReference type="PROSITE" id="PS51194"/>
    </source>
</evidence>
<dbReference type="InterPro" id="IPR052583">
    <property type="entry name" value="ATP-helicase/E3_Ub-Ligase"/>
</dbReference>
<dbReference type="PANTHER" id="PTHR45865">
    <property type="entry name" value="E3 UBIQUITIN-PROTEIN LIGASE SHPRH FAMILY MEMBER"/>
    <property type="match status" value="1"/>
</dbReference>
<dbReference type="SMART" id="SM00490">
    <property type="entry name" value="HELICc"/>
    <property type="match status" value="1"/>
</dbReference>
<dbReference type="Proteomes" id="UP001485043">
    <property type="component" value="Unassembled WGS sequence"/>
</dbReference>
<accession>A0AAW1SXC0</accession>
<keyword evidence="5" id="KW-1185">Reference proteome</keyword>
<dbReference type="Gene3D" id="3.40.50.300">
    <property type="entry name" value="P-loop containing nucleotide triphosphate hydrolases"/>
    <property type="match status" value="1"/>
</dbReference>
<dbReference type="CDD" id="cd18793">
    <property type="entry name" value="SF2_C_SNF"/>
    <property type="match status" value="1"/>
</dbReference>
<proteinExistence type="predicted"/>
<dbReference type="InterPro" id="IPR001650">
    <property type="entry name" value="Helicase_C-like"/>
</dbReference>
<keyword evidence="1" id="KW-0378">Hydrolase</keyword>
<dbReference type="SUPFAM" id="SSF52540">
    <property type="entry name" value="P-loop containing nucleoside triphosphate hydrolases"/>
    <property type="match status" value="1"/>
</dbReference>
<evidence type="ECO:0000256" key="1">
    <source>
        <dbReference type="ARBA" id="ARBA00022801"/>
    </source>
</evidence>
<protein>
    <recommendedName>
        <fullName evidence="3">Helicase C-terminal domain-containing protein</fullName>
    </recommendedName>
</protein>
<comment type="caution">
    <text evidence="4">The sequence shown here is derived from an EMBL/GenBank/DDBJ whole genome shotgun (WGS) entry which is preliminary data.</text>
</comment>
<dbReference type="GO" id="GO:0016787">
    <property type="term" value="F:hydrolase activity"/>
    <property type="evidence" value="ECO:0007669"/>
    <property type="project" value="UniProtKB-KW"/>
</dbReference>
<feature type="domain" description="Helicase C-terminal" evidence="3">
    <location>
        <begin position="1"/>
        <end position="133"/>
    </location>
</feature>
<evidence type="ECO:0000256" key="2">
    <source>
        <dbReference type="SAM" id="MobiDB-lite"/>
    </source>
</evidence>
<feature type="region of interest" description="Disordered" evidence="2">
    <location>
        <begin position="156"/>
        <end position="208"/>
    </location>
</feature>
<dbReference type="InterPro" id="IPR049730">
    <property type="entry name" value="SNF2/RAD54-like_C"/>
</dbReference>
<dbReference type="AlphaFoldDB" id="A0AAW1SXC0"/>
<dbReference type="PANTHER" id="PTHR45865:SF1">
    <property type="entry name" value="E3 UBIQUITIN-PROTEIN LIGASE SHPRH"/>
    <property type="match status" value="1"/>
</dbReference>
<dbReference type="InterPro" id="IPR027417">
    <property type="entry name" value="P-loop_NTPase"/>
</dbReference>
<evidence type="ECO:0000313" key="4">
    <source>
        <dbReference type="EMBL" id="KAK9861979.1"/>
    </source>
</evidence>
<feature type="compositionally biased region" description="Low complexity" evidence="2">
    <location>
        <begin position="183"/>
        <end position="198"/>
    </location>
</feature>